<evidence type="ECO:0000256" key="2">
    <source>
        <dbReference type="PROSITE-ProRule" id="PRU00192"/>
    </source>
</evidence>
<dbReference type="PROSITE" id="PS50002">
    <property type="entry name" value="SH3"/>
    <property type="match status" value="1"/>
</dbReference>
<evidence type="ECO:0000256" key="3">
    <source>
        <dbReference type="SAM" id="MobiDB-lite"/>
    </source>
</evidence>
<feature type="domain" description="SH3" evidence="4">
    <location>
        <begin position="34"/>
        <end position="128"/>
    </location>
</feature>
<reference evidence="5" key="1">
    <citation type="submission" date="2021-01" db="EMBL/GenBank/DDBJ databases">
        <authorList>
            <person name="Corre E."/>
            <person name="Pelletier E."/>
            <person name="Niang G."/>
            <person name="Scheremetjew M."/>
            <person name="Finn R."/>
            <person name="Kale V."/>
            <person name="Holt S."/>
            <person name="Cochrane G."/>
            <person name="Meng A."/>
            <person name="Brown T."/>
            <person name="Cohen L."/>
        </authorList>
    </citation>
    <scope>NUCLEOTIDE SEQUENCE</scope>
    <source>
        <strain evidence="5">SoJaBio B1-5/56/2</strain>
    </source>
</reference>
<evidence type="ECO:0000256" key="1">
    <source>
        <dbReference type="ARBA" id="ARBA00022443"/>
    </source>
</evidence>
<dbReference type="InterPro" id="IPR036028">
    <property type="entry name" value="SH3-like_dom_sf"/>
</dbReference>
<dbReference type="Pfam" id="PF07653">
    <property type="entry name" value="SH3_2"/>
    <property type="match status" value="1"/>
</dbReference>
<gene>
    <name evidence="5" type="ORF">NAES01612_LOCUS20669</name>
</gene>
<proteinExistence type="predicted"/>
<dbReference type="SUPFAM" id="SSF50044">
    <property type="entry name" value="SH3-domain"/>
    <property type="match status" value="1"/>
</dbReference>
<dbReference type="SMART" id="SM00326">
    <property type="entry name" value="SH3"/>
    <property type="match status" value="1"/>
</dbReference>
<evidence type="ECO:0000259" key="4">
    <source>
        <dbReference type="PROSITE" id="PS50002"/>
    </source>
</evidence>
<accession>A0A7S4P8P4</accession>
<keyword evidence="1 2" id="KW-0728">SH3 domain</keyword>
<evidence type="ECO:0000313" key="5">
    <source>
        <dbReference type="EMBL" id="CAE2327406.1"/>
    </source>
</evidence>
<dbReference type="Gene3D" id="2.30.30.40">
    <property type="entry name" value="SH3 Domains"/>
    <property type="match status" value="1"/>
</dbReference>
<dbReference type="PRINTS" id="PR00452">
    <property type="entry name" value="SH3DOMAIN"/>
</dbReference>
<feature type="compositionally biased region" description="Basic and acidic residues" evidence="3">
    <location>
        <begin position="61"/>
        <end position="70"/>
    </location>
</feature>
<dbReference type="EMBL" id="HBKR01031418">
    <property type="protein sequence ID" value="CAE2327406.1"/>
    <property type="molecule type" value="Transcribed_RNA"/>
</dbReference>
<dbReference type="AlphaFoldDB" id="A0A7S4P8P4"/>
<organism evidence="5">
    <name type="scientific">Paramoeba aestuarina</name>
    <dbReference type="NCBI Taxonomy" id="180227"/>
    <lineage>
        <taxon>Eukaryota</taxon>
        <taxon>Amoebozoa</taxon>
        <taxon>Discosea</taxon>
        <taxon>Flabellinia</taxon>
        <taxon>Dactylopodida</taxon>
        <taxon>Paramoebidae</taxon>
        <taxon>Paramoeba</taxon>
    </lineage>
</organism>
<name>A0A7S4P8P4_9EUKA</name>
<feature type="region of interest" description="Disordered" evidence="3">
    <location>
        <begin position="20"/>
        <end position="70"/>
    </location>
</feature>
<sequence length="508" mass="57841">MDLTKAKRFGAFFLSGSGVEDEEEEAKEDVNEIQRGDCVIATHDFTPPSSETKTTTEEEGEKEKEEGESWRRGKLNILSFKKGDVLQVYDNMSSDEWWRGAIVNITPEGFIHEEMGFFPKSYVTTPRNFQDNLNPRVQQQHYPGAATPPEPKMASALHSTSQYPSQFECPAGEPRVSQSGAFVFNLGNNNVNQSTALNHHHLRMLKKYLAYDVHLHPVLRKNLLDYVNSGFLPYYLMTQFVDSDLHTMELVLKEIRFVPGSNPAVSALPQEAERQSSIQLPPKKAMTMLEGHLHPQFMKLGAIVGASHLLPELKQHHKRKKNIKKGTMPPKWRTALKREIEKRIQDGGVMEGLDAYLAAFEMTLCSGETIEDLDFNLAEKLSDAVAFNPVVWMLMFNDRWDLQLNGIFRRLLEGDSGERDRQLRLMAHEGAMWHRANCLPESLTFYLNALSEKPEWGFLVHSCGWSLLGLGNPALAWEYFQLAKSMGVKTNEVRDFERGVEYIAPDFF</sequence>
<protein>
    <recommendedName>
        <fullName evidence="4">SH3 domain-containing protein</fullName>
    </recommendedName>
</protein>
<dbReference type="InterPro" id="IPR001452">
    <property type="entry name" value="SH3_domain"/>
</dbReference>